<organism evidence="10 11">
    <name type="scientific">Vibrio nigripulchritudo SOn1</name>
    <dbReference type="NCBI Taxonomy" id="1238450"/>
    <lineage>
        <taxon>Bacteria</taxon>
        <taxon>Pseudomonadati</taxon>
        <taxon>Pseudomonadota</taxon>
        <taxon>Gammaproteobacteria</taxon>
        <taxon>Vibrionales</taxon>
        <taxon>Vibrionaceae</taxon>
        <taxon>Vibrio</taxon>
    </lineage>
</organism>
<dbReference type="EMBL" id="CAOF01000040">
    <property type="protein sequence ID" value="CCO45028.1"/>
    <property type="molecule type" value="Genomic_DNA"/>
</dbReference>
<dbReference type="PANTHER" id="PTHR43356:SF3">
    <property type="entry name" value="PHOSPHATE ACETYLTRANSFERASE"/>
    <property type="match status" value="1"/>
</dbReference>
<dbReference type="Proteomes" id="UP000018211">
    <property type="component" value="Unassembled WGS sequence"/>
</dbReference>
<gene>
    <name evidence="10" type="primary">pta</name>
    <name evidence="10" type="ORF">VIBNISOn1_1340024</name>
</gene>
<dbReference type="PANTHER" id="PTHR43356">
    <property type="entry name" value="PHOSPHATE ACETYLTRANSFERASE"/>
    <property type="match status" value="1"/>
</dbReference>
<dbReference type="InterPro" id="IPR012147">
    <property type="entry name" value="P_Ac_Bu_trans"/>
</dbReference>
<dbReference type="RefSeq" id="WP_022610658.1">
    <property type="nucleotide sequence ID" value="NZ_LK391965.1"/>
</dbReference>
<keyword evidence="6 10" id="KW-0808">Transferase</keyword>
<evidence type="ECO:0000313" key="10">
    <source>
        <dbReference type="EMBL" id="CCO45028.1"/>
    </source>
</evidence>
<dbReference type="InterPro" id="IPR004614">
    <property type="entry name" value="P_AcTrfase"/>
</dbReference>
<evidence type="ECO:0000256" key="2">
    <source>
        <dbReference type="ARBA" id="ARBA00004989"/>
    </source>
</evidence>
<protein>
    <recommendedName>
        <fullName evidence="5">Phosphate acetyltransferase</fullName>
        <ecNumber evidence="4">2.3.1.8</ecNumber>
    </recommendedName>
    <alternativeName>
        <fullName evidence="8">Phosphotransacetylase</fullName>
    </alternativeName>
</protein>
<dbReference type="Gene3D" id="3.40.50.10750">
    <property type="entry name" value="Isocitrate/Isopropylmalate dehydrogenase-like"/>
    <property type="match status" value="1"/>
</dbReference>
<dbReference type="NCBIfam" id="TIGR00651">
    <property type="entry name" value="pta"/>
    <property type="match status" value="1"/>
</dbReference>
<dbReference type="NCBIfam" id="NF007233">
    <property type="entry name" value="PRK09653.1"/>
    <property type="match status" value="1"/>
</dbReference>
<evidence type="ECO:0000256" key="3">
    <source>
        <dbReference type="ARBA" id="ARBA00005656"/>
    </source>
</evidence>
<dbReference type="InterPro" id="IPR002505">
    <property type="entry name" value="PTA_PTB"/>
</dbReference>
<comment type="similarity">
    <text evidence="3">Belongs to the phosphate acetyltransferase and butyryltransferase family.</text>
</comment>
<dbReference type="AlphaFoldDB" id="A0AAV2VK76"/>
<dbReference type="PIRSF" id="PIRSF000428">
    <property type="entry name" value="P_Ac_trans"/>
    <property type="match status" value="1"/>
</dbReference>
<sequence length="332" mass="36090">MKTIERIILSAKENPKTIALCEGQDPRVIKAALRAQKENIAKVILVGSNRDLETQARAQGLDLHDLTLVETHNSEWKPDLAQAMYEARKHKGMTLEDATRLIEQPLVFANMLVRQGYADGLVAGAVHTTAEVVRHAIQLIGTNREFPLVSSFFIMMLCEPFHQHKGSLIFTDCGLVVDPNEEQLANIAITASKSATQLLNVEPRIAMLSFSTNGSAQHSAVDKVINAAKLVKNKHPDLTIDEDVQFDAAIVKEIASKKSPNSAVQGDANILVFPNLEAGNIGYKLAERLSGAKAIGPLLQGLAKPANDLSRGCSEDDIFHVIATTVVQAQHT</sequence>
<name>A0AAV2VK76_9VIBR</name>
<evidence type="ECO:0000256" key="5">
    <source>
        <dbReference type="ARBA" id="ARBA00021528"/>
    </source>
</evidence>
<dbReference type="Gene3D" id="3.40.50.10950">
    <property type="match status" value="1"/>
</dbReference>
<accession>A0AAV2VK76</accession>
<reference evidence="10 11" key="1">
    <citation type="journal article" date="2013" name="ISME J.">
        <title>Comparative genomics of pathogenic lineages of Vibrio nigripulchritudo identifies virulence-associated traits.</title>
        <authorList>
            <person name="Goudenege D."/>
            <person name="Labreuche Y."/>
            <person name="Krin E."/>
            <person name="Ansquer D."/>
            <person name="Mangenot S."/>
            <person name="Calteau A."/>
            <person name="Medigue C."/>
            <person name="Mazel D."/>
            <person name="Polz M.F."/>
            <person name="Le Roux F."/>
        </authorList>
    </citation>
    <scope>NUCLEOTIDE SEQUENCE [LARGE SCALE GENOMIC DNA]</scope>
    <source>
        <strain evidence="10 11">SOn1</strain>
    </source>
</reference>
<evidence type="ECO:0000259" key="9">
    <source>
        <dbReference type="Pfam" id="PF01515"/>
    </source>
</evidence>
<evidence type="ECO:0000256" key="6">
    <source>
        <dbReference type="ARBA" id="ARBA00022679"/>
    </source>
</evidence>
<dbReference type="SUPFAM" id="SSF53659">
    <property type="entry name" value="Isocitrate/Isopropylmalate dehydrogenase-like"/>
    <property type="match status" value="1"/>
</dbReference>
<evidence type="ECO:0000256" key="1">
    <source>
        <dbReference type="ARBA" id="ARBA00000705"/>
    </source>
</evidence>
<dbReference type="EC" id="2.3.1.8" evidence="4"/>
<evidence type="ECO:0000256" key="7">
    <source>
        <dbReference type="ARBA" id="ARBA00023315"/>
    </source>
</evidence>
<proteinExistence type="inferred from homology"/>
<dbReference type="GO" id="GO:0008959">
    <property type="term" value="F:phosphate acetyltransferase activity"/>
    <property type="evidence" value="ECO:0007669"/>
    <property type="project" value="UniProtKB-EC"/>
</dbReference>
<keyword evidence="7 10" id="KW-0012">Acyltransferase</keyword>
<dbReference type="Pfam" id="PF01515">
    <property type="entry name" value="PTA_PTB"/>
    <property type="match status" value="1"/>
</dbReference>
<feature type="domain" description="Phosphate acetyl/butaryl transferase" evidence="9">
    <location>
        <begin position="4"/>
        <end position="326"/>
    </location>
</feature>
<evidence type="ECO:0000256" key="4">
    <source>
        <dbReference type="ARBA" id="ARBA00012707"/>
    </source>
</evidence>
<evidence type="ECO:0000313" key="11">
    <source>
        <dbReference type="Proteomes" id="UP000018211"/>
    </source>
</evidence>
<comment type="catalytic activity">
    <reaction evidence="1">
        <text>acetyl-CoA + phosphate = acetyl phosphate + CoA</text>
        <dbReference type="Rhea" id="RHEA:19521"/>
        <dbReference type="ChEBI" id="CHEBI:22191"/>
        <dbReference type="ChEBI" id="CHEBI:43474"/>
        <dbReference type="ChEBI" id="CHEBI:57287"/>
        <dbReference type="ChEBI" id="CHEBI:57288"/>
        <dbReference type="EC" id="2.3.1.8"/>
    </reaction>
</comment>
<evidence type="ECO:0000256" key="8">
    <source>
        <dbReference type="ARBA" id="ARBA00031108"/>
    </source>
</evidence>
<comment type="pathway">
    <text evidence="2">Metabolic intermediate biosynthesis; acetyl-CoA biosynthesis; acetyl-CoA from acetate: step 2/2.</text>
</comment>
<dbReference type="InterPro" id="IPR042113">
    <property type="entry name" value="P_AcTrfase_dom1"/>
</dbReference>
<comment type="caution">
    <text evidence="10">The sequence shown here is derived from an EMBL/GenBank/DDBJ whole genome shotgun (WGS) entry which is preliminary data.</text>
</comment>
<dbReference type="InterPro" id="IPR042112">
    <property type="entry name" value="P_AcTrfase_dom2"/>
</dbReference>
<dbReference type="InterPro" id="IPR050500">
    <property type="entry name" value="Phos_Acetyltrans/Butyryltrans"/>
</dbReference>